<keyword evidence="3" id="KW-0963">Cytoplasm</keyword>
<comment type="subunit">
    <text evidence="3">Monomer.</text>
</comment>
<dbReference type="InterPro" id="IPR036775">
    <property type="entry name" value="DNA_pol_Y-fam_lit_finger_sf"/>
</dbReference>
<dbReference type="AlphaFoldDB" id="A0A369MC16"/>
<dbReference type="InterPro" id="IPR022880">
    <property type="entry name" value="DNApol_IV"/>
</dbReference>
<keyword evidence="3" id="KW-0238">DNA-binding</keyword>
<dbReference type="GO" id="GO:0006261">
    <property type="term" value="P:DNA-templated DNA replication"/>
    <property type="evidence" value="ECO:0007669"/>
    <property type="project" value="UniProtKB-UniRule"/>
</dbReference>
<dbReference type="PANTHER" id="PTHR11076:SF35">
    <property type="entry name" value="DNA REPAIR PROTEIN HOMOLOG YOBH"/>
    <property type="match status" value="1"/>
</dbReference>
<comment type="catalytic activity">
    <reaction evidence="3">
        <text>DNA(n) + a 2'-deoxyribonucleoside 5'-triphosphate = DNA(n+1) + diphosphate</text>
        <dbReference type="Rhea" id="RHEA:22508"/>
        <dbReference type="Rhea" id="RHEA-COMP:17339"/>
        <dbReference type="Rhea" id="RHEA-COMP:17340"/>
        <dbReference type="ChEBI" id="CHEBI:33019"/>
        <dbReference type="ChEBI" id="CHEBI:61560"/>
        <dbReference type="ChEBI" id="CHEBI:173112"/>
        <dbReference type="EC" id="2.7.7.7"/>
    </reaction>
</comment>
<dbReference type="InterPro" id="IPR001126">
    <property type="entry name" value="UmuC"/>
</dbReference>
<keyword evidence="3" id="KW-0515">Mutator protein</keyword>
<keyword evidence="3" id="KW-0239">DNA-directed DNA polymerase</keyword>
<dbReference type="InterPro" id="IPR043128">
    <property type="entry name" value="Rev_trsase/Diguanyl_cyclase"/>
</dbReference>
<keyword evidence="3" id="KW-0235">DNA replication</keyword>
<dbReference type="Gene3D" id="1.10.150.20">
    <property type="entry name" value="5' to 3' exonuclease, C-terminal subdomain"/>
    <property type="match status" value="1"/>
</dbReference>
<keyword evidence="3" id="KW-0548">Nucleotidyltransferase</keyword>
<dbReference type="Gene3D" id="3.30.70.270">
    <property type="match status" value="1"/>
</dbReference>
<evidence type="ECO:0000313" key="4">
    <source>
        <dbReference type="EMBL" id="RDB68047.1"/>
    </source>
</evidence>
<keyword evidence="3" id="KW-0227">DNA damage</keyword>
<dbReference type="Pfam" id="PF11799">
    <property type="entry name" value="IMS_C"/>
    <property type="match status" value="1"/>
</dbReference>
<dbReference type="GO" id="GO:0003684">
    <property type="term" value="F:damaged DNA binding"/>
    <property type="evidence" value="ECO:0007669"/>
    <property type="project" value="InterPro"/>
</dbReference>
<dbReference type="Proteomes" id="UP000253970">
    <property type="component" value="Unassembled WGS sequence"/>
</dbReference>
<name>A0A369MC16_EGGLN</name>
<dbReference type="EC" id="2.7.7.7" evidence="3"/>
<dbReference type="SUPFAM" id="SSF100879">
    <property type="entry name" value="Lesion bypass DNA polymerase (Y-family), little finger domain"/>
    <property type="match status" value="1"/>
</dbReference>
<comment type="cofactor">
    <cofactor evidence="3">
        <name>Mg(2+)</name>
        <dbReference type="ChEBI" id="CHEBI:18420"/>
    </cofactor>
    <text evidence="3">Binds 2 magnesium ions per subunit.</text>
</comment>
<dbReference type="Pfam" id="PF00817">
    <property type="entry name" value="IMS"/>
    <property type="match status" value="1"/>
</dbReference>
<evidence type="ECO:0000256" key="1">
    <source>
        <dbReference type="ARBA" id="ARBA00010945"/>
    </source>
</evidence>
<dbReference type="CDD" id="cd03586">
    <property type="entry name" value="PolY_Pol_IV_kappa"/>
    <property type="match status" value="1"/>
</dbReference>
<evidence type="ECO:0000256" key="2">
    <source>
        <dbReference type="ARBA" id="ARBA00025589"/>
    </source>
</evidence>
<dbReference type="GO" id="GO:0003887">
    <property type="term" value="F:DNA-directed DNA polymerase activity"/>
    <property type="evidence" value="ECO:0007669"/>
    <property type="project" value="UniProtKB-UniRule"/>
</dbReference>
<comment type="subcellular location">
    <subcellularLocation>
        <location evidence="3">Cytoplasm</location>
    </subcellularLocation>
</comment>
<protein>
    <recommendedName>
        <fullName evidence="3">DNA polymerase IV</fullName>
        <shortName evidence="3">Pol IV</shortName>
        <ecNumber evidence="3">2.7.7.7</ecNumber>
    </recommendedName>
</protein>
<evidence type="ECO:0000313" key="5">
    <source>
        <dbReference type="Proteomes" id="UP000253970"/>
    </source>
</evidence>
<feature type="binding site" evidence="3">
    <location>
        <position position="10"/>
    </location>
    <ligand>
        <name>Mg(2+)</name>
        <dbReference type="ChEBI" id="CHEBI:18420"/>
    </ligand>
</feature>
<dbReference type="InterPro" id="IPR017961">
    <property type="entry name" value="DNA_pol_Y-fam_little_finger"/>
</dbReference>
<dbReference type="InterPro" id="IPR050116">
    <property type="entry name" value="DNA_polymerase-Y"/>
</dbReference>
<dbReference type="GO" id="GO:0006281">
    <property type="term" value="P:DNA repair"/>
    <property type="evidence" value="ECO:0007669"/>
    <property type="project" value="UniProtKB-UniRule"/>
</dbReference>
<keyword evidence="3" id="KW-0460">Magnesium</keyword>
<dbReference type="GO" id="GO:0009432">
    <property type="term" value="P:SOS response"/>
    <property type="evidence" value="ECO:0007669"/>
    <property type="project" value="TreeGrafter"/>
</dbReference>
<dbReference type="Gene3D" id="3.40.1170.60">
    <property type="match status" value="1"/>
</dbReference>
<dbReference type="PANTHER" id="PTHR11076">
    <property type="entry name" value="DNA REPAIR POLYMERASE UMUC / TRANSFERASE FAMILY MEMBER"/>
    <property type="match status" value="1"/>
</dbReference>
<dbReference type="InterPro" id="IPR043502">
    <property type="entry name" value="DNA/RNA_pol_sf"/>
</dbReference>
<dbReference type="GO" id="GO:0042276">
    <property type="term" value="P:error-prone translesion synthesis"/>
    <property type="evidence" value="ECO:0007669"/>
    <property type="project" value="TreeGrafter"/>
</dbReference>
<feature type="site" description="Substrate discrimination" evidence="3">
    <location>
        <position position="15"/>
    </location>
</feature>
<dbReference type="PROSITE" id="PS50173">
    <property type="entry name" value="UMUC"/>
    <property type="match status" value="1"/>
</dbReference>
<keyword evidence="3" id="KW-0234">DNA repair</keyword>
<comment type="function">
    <text evidence="2 3">Poorly processive, error-prone DNA polymerase involved in untargeted mutagenesis. Copies undamaged DNA at stalled replication forks, which arise in vivo from mismatched or misaligned primer ends. These misaligned primers can be extended by PolIV. Exhibits no 3'-5' exonuclease (proofreading) activity. May be involved in translesional synthesis, in conjunction with the beta clamp from PolIII.</text>
</comment>
<dbReference type="GO" id="GO:0000287">
    <property type="term" value="F:magnesium ion binding"/>
    <property type="evidence" value="ECO:0007669"/>
    <property type="project" value="UniProtKB-UniRule"/>
</dbReference>
<organism evidence="4 5">
    <name type="scientific">Eggerthella lenta</name>
    <name type="common">Eubacterium lentum</name>
    <dbReference type="NCBI Taxonomy" id="84112"/>
    <lineage>
        <taxon>Bacteria</taxon>
        <taxon>Bacillati</taxon>
        <taxon>Actinomycetota</taxon>
        <taxon>Coriobacteriia</taxon>
        <taxon>Eggerthellales</taxon>
        <taxon>Eggerthellaceae</taxon>
        <taxon>Eggerthella</taxon>
    </lineage>
</organism>
<feature type="binding site" evidence="3">
    <location>
        <position position="106"/>
    </location>
    <ligand>
        <name>Mg(2+)</name>
        <dbReference type="ChEBI" id="CHEBI:18420"/>
    </ligand>
</feature>
<keyword evidence="3" id="KW-0808">Transferase</keyword>
<keyword evidence="3" id="KW-0479">Metal-binding</keyword>
<comment type="similarity">
    <text evidence="1 3">Belongs to the DNA polymerase type-Y family.</text>
</comment>
<dbReference type="RefSeq" id="WP_009307219.1">
    <property type="nucleotide sequence ID" value="NZ_PPTU01000024.1"/>
</dbReference>
<feature type="active site" evidence="3">
    <location>
        <position position="107"/>
    </location>
</feature>
<proteinExistence type="inferred from homology"/>
<dbReference type="SUPFAM" id="SSF56672">
    <property type="entry name" value="DNA/RNA polymerases"/>
    <property type="match status" value="1"/>
</dbReference>
<comment type="caution">
    <text evidence="4">The sequence shown here is derived from an EMBL/GenBank/DDBJ whole genome shotgun (WGS) entry which is preliminary data.</text>
</comment>
<dbReference type="EMBL" id="PPTU01000024">
    <property type="protein sequence ID" value="RDB68047.1"/>
    <property type="molecule type" value="Genomic_DNA"/>
</dbReference>
<sequence length="425" mass="47224">MPDRDVLHSDINCCYAQIECQARPELRGKPVVVGGDEEARHGIVLAKNLIAKRAGVKTAMALWEARKACPGLVVVPPDYRLYMDVSRRAREIYYDYTDRVEPFGPDEAWLDVTGTRRCLGLSPAEIAREVSERMVAELGISVSVGVSWNKIFAKFGSDYKKPDAVTVITRENYREVVWQAPVRDLLYVGPATERKLHSSGIDTIGQLACASDELLRNRLGKMGFVLRGFARGQDATEVKPYDRDAADVMREIKSYGNGLTAPRDICDPQSAKAYVWMLAESVAQRMREGRARARTVSVGARAADDLCTRSRQRKLPVATDVTLEVARAAWGLLRELEPLDASHPLRGIHVRASDLEPADADLQASLFDPMPRRTEMRELDASVDDLRRRYGNKCVVWGAQLVDEGAAGVDAKADNTVHPVSFFHS</sequence>
<dbReference type="HAMAP" id="MF_01113">
    <property type="entry name" value="DNApol_IV"/>
    <property type="match status" value="1"/>
</dbReference>
<evidence type="ECO:0000256" key="3">
    <source>
        <dbReference type="HAMAP-Rule" id="MF_01113"/>
    </source>
</evidence>
<gene>
    <name evidence="3" type="primary">dinB</name>
    <name evidence="4" type="ORF">C1875_12455</name>
</gene>
<accession>A0A369MC16</accession>
<reference evidence="4 5" key="1">
    <citation type="journal article" date="2018" name="Elife">
        <title>Discovery and characterization of a prevalent human gut bacterial enzyme sufficient for the inactivation of a family of plant toxins.</title>
        <authorList>
            <person name="Koppel N."/>
            <person name="Bisanz J.E."/>
            <person name="Pandelia M.E."/>
            <person name="Turnbaugh P.J."/>
            <person name="Balskus E.P."/>
        </authorList>
    </citation>
    <scope>NUCLEOTIDE SEQUENCE [LARGE SCALE GENOMIC DNA]</scope>
    <source>
        <strain evidence="4 5">W1 BHI 6</strain>
    </source>
</reference>
<dbReference type="Gene3D" id="3.30.1490.100">
    <property type="entry name" value="DNA polymerase, Y-family, little finger domain"/>
    <property type="match status" value="1"/>
</dbReference>
<dbReference type="GO" id="GO:0005829">
    <property type="term" value="C:cytosol"/>
    <property type="evidence" value="ECO:0007669"/>
    <property type="project" value="TreeGrafter"/>
</dbReference>